<name>A0A8H7VT23_9FUNG</name>
<evidence type="ECO:0000313" key="2">
    <source>
        <dbReference type="Proteomes" id="UP000646827"/>
    </source>
</evidence>
<evidence type="ECO:0000313" key="1">
    <source>
        <dbReference type="EMBL" id="KAG2227738.1"/>
    </source>
</evidence>
<comment type="caution">
    <text evidence="1">The sequence shown here is derived from an EMBL/GenBank/DDBJ whole genome shotgun (WGS) entry which is preliminary data.</text>
</comment>
<dbReference type="AlphaFoldDB" id="A0A8H7VT23"/>
<sequence length="292" mass="33864">MDIWENLCIKGFNGDQEANHLVLFLESCGRLTPNGFLVLGSSLNETERSLLDQLGFVQQEENDNEYILHGDQWSSFLEIKRNARVAWHGERQRELRQQLNDTLKQIQPLAGINDQQRLALVKEFAQRFANDVGTIPFKRGLVGLLRYQLFKYRLAEWDCYEYVLTQNGRDVMVEYVRLLQGVLGFQLVSKQQQNQEGDSVAISIQQQGSDGDDEEVLIWRTSDQLNDHIISDILNVLPREQAIQGYRLSKISRPHQVKLSPFIIGLHHPQFFVQWVRQLLSHCFSFIPSIKK</sequence>
<dbReference type="OrthoDB" id="2204724at2759"/>
<organism evidence="1 2">
    <name type="scientific">Circinella minor</name>
    <dbReference type="NCBI Taxonomy" id="1195481"/>
    <lineage>
        <taxon>Eukaryota</taxon>
        <taxon>Fungi</taxon>
        <taxon>Fungi incertae sedis</taxon>
        <taxon>Mucoromycota</taxon>
        <taxon>Mucoromycotina</taxon>
        <taxon>Mucoromycetes</taxon>
        <taxon>Mucorales</taxon>
        <taxon>Lichtheimiaceae</taxon>
        <taxon>Circinella</taxon>
    </lineage>
</organism>
<accession>A0A8H7VT23</accession>
<reference evidence="1 2" key="1">
    <citation type="submission" date="2020-12" db="EMBL/GenBank/DDBJ databases">
        <title>Metabolic potential, ecology and presence of endohyphal bacteria is reflected in genomic diversity of Mucoromycotina.</title>
        <authorList>
            <person name="Muszewska A."/>
            <person name="Okrasinska A."/>
            <person name="Steczkiewicz K."/>
            <person name="Drgas O."/>
            <person name="Orlowska M."/>
            <person name="Perlinska-Lenart U."/>
            <person name="Aleksandrzak-Piekarczyk T."/>
            <person name="Szatraj K."/>
            <person name="Zielenkiewicz U."/>
            <person name="Pilsyk S."/>
            <person name="Malc E."/>
            <person name="Mieczkowski P."/>
            <person name="Kruszewska J.S."/>
            <person name="Biernat P."/>
            <person name="Pawlowska J."/>
        </authorList>
    </citation>
    <scope>NUCLEOTIDE SEQUENCE [LARGE SCALE GENOMIC DNA]</scope>
    <source>
        <strain evidence="1 2">CBS 142.35</strain>
    </source>
</reference>
<keyword evidence="2" id="KW-1185">Reference proteome</keyword>
<dbReference type="Proteomes" id="UP000646827">
    <property type="component" value="Unassembled WGS sequence"/>
</dbReference>
<gene>
    <name evidence="1" type="ORF">INT45_004780</name>
</gene>
<protein>
    <submittedName>
        <fullName evidence="1">Uncharacterized protein</fullName>
    </submittedName>
</protein>
<proteinExistence type="predicted"/>
<dbReference type="EMBL" id="JAEPRB010000005">
    <property type="protein sequence ID" value="KAG2227738.1"/>
    <property type="molecule type" value="Genomic_DNA"/>
</dbReference>